<dbReference type="AlphaFoldDB" id="A0A7G5DJD4"/>
<sequence>MIFAEMEYSEEYWEFHEELKQYLSQYFDNVEHGLQSDSYIWILIEKNKITLDTFSSMKHQVKSAKPGAHVQQVISVLQKKYKINVYATPDLEGHEDFL</sequence>
<dbReference type="EMBL" id="CP059139">
    <property type="protein sequence ID" value="QMV61859.1"/>
    <property type="molecule type" value="Genomic_DNA"/>
</dbReference>
<dbReference type="RefSeq" id="WP_182367699.1">
    <property type="nucleotide sequence ID" value="NZ_CP059139.1"/>
</dbReference>
<dbReference type="Proteomes" id="UP000515276">
    <property type="component" value="Chromosome"/>
</dbReference>
<protein>
    <submittedName>
        <fullName evidence="1">Uncharacterized protein</fullName>
    </submittedName>
</protein>
<reference evidence="1 2" key="1">
    <citation type="journal article" date="2020" name="G3 (Bethesda)">
        <title>CeMbio - The Caenorhabditis elegans Microbiome Resource.</title>
        <authorList>
            <person name="Dirksen P."/>
            <person name="Assie A."/>
            <person name="Zimmermann J."/>
            <person name="Zhang F."/>
            <person name="Tietje A.M."/>
            <person name="Marsh S.A."/>
            <person name="Felix M.A."/>
            <person name="Shapira M."/>
            <person name="Kaleta C."/>
            <person name="Schulenburg H."/>
            <person name="Samuel B."/>
        </authorList>
    </citation>
    <scope>NUCLEOTIDE SEQUENCE [LARGE SCALE GENOMIC DNA]</scope>
    <source>
        <strain evidence="1 2">MSPm1</strain>
    </source>
</reference>
<gene>
    <name evidence="1" type="ORF">HS968_17685</name>
</gene>
<keyword evidence="2" id="KW-1185">Reference proteome</keyword>
<organism evidence="1 2">
    <name type="scientific">Pseudomonas berkeleyensis</name>
    <dbReference type="NCBI Taxonomy" id="2726956"/>
    <lineage>
        <taxon>Bacteria</taxon>
        <taxon>Pseudomonadati</taxon>
        <taxon>Pseudomonadota</taxon>
        <taxon>Gammaproteobacteria</taxon>
        <taxon>Pseudomonadales</taxon>
        <taxon>Pseudomonadaceae</taxon>
        <taxon>Pseudomonas</taxon>
    </lineage>
</organism>
<proteinExistence type="predicted"/>
<evidence type="ECO:0000313" key="1">
    <source>
        <dbReference type="EMBL" id="QMV61859.1"/>
    </source>
</evidence>
<name>A0A7G5DJD4_9PSED</name>
<accession>A0A7G5DJD4</accession>
<evidence type="ECO:0000313" key="2">
    <source>
        <dbReference type="Proteomes" id="UP000515276"/>
    </source>
</evidence>